<feature type="region of interest" description="Disordered" evidence="6">
    <location>
        <begin position="160"/>
        <end position="180"/>
    </location>
</feature>
<feature type="region of interest" description="Disordered" evidence="6">
    <location>
        <begin position="1"/>
        <end position="55"/>
    </location>
</feature>
<dbReference type="Gene3D" id="6.10.250.3120">
    <property type="match status" value="1"/>
</dbReference>
<dbReference type="GO" id="GO:0016324">
    <property type="term" value="C:apical plasma membrane"/>
    <property type="evidence" value="ECO:0007669"/>
    <property type="project" value="TreeGrafter"/>
</dbReference>
<comment type="subcellular location">
    <subcellularLocation>
        <location evidence="1">Cytoplasm</location>
        <location evidence="1">Cytoskeleton</location>
    </subcellularLocation>
</comment>
<evidence type="ECO:0000256" key="5">
    <source>
        <dbReference type="SAM" id="Coils"/>
    </source>
</evidence>
<feature type="region of interest" description="Disordered" evidence="6">
    <location>
        <begin position="980"/>
        <end position="1049"/>
    </location>
</feature>
<dbReference type="GO" id="GO:0005912">
    <property type="term" value="C:adherens junction"/>
    <property type="evidence" value="ECO:0007669"/>
    <property type="project" value="TreeGrafter"/>
</dbReference>
<dbReference type="GO" id="GO:0043296">
    <property type="term" value="C:apical junction complex"/>
    <property type="evidence" value="ECO:0007669"/>
    <property type="project" value="TreeGrafter"/>
</dbReference>
<keyword evidence="3" id="KW-0963">Cytoplasm</keyword>
<feature type="domain" description="ASD2" evidence="7">
    <location>
        <begin position="1253"/>
        <end position="1453"/>
    </location>
</feature>
<dbReference type="Pfam" id="PF08687">
    <property type="entry name" value="ASD2"/>
    <property type="match status" value="1"/>
</dbReference>
<feature type="region of interest" description="Disordered" evidence="6">
    <location>
        <begin position="489"/>
        <end position="513"/>
    </location>
</feature>
<dbReference type="GO" id="GO:0051015">
    <property type="term" value="F:actin filament binding"/>
    <property type="evidence" value="ECO:0007669"/>
    <property type="project" value="InterPro"/>
</dbReference>
<feature type="compositionally biased region" description="Pro residues" evidence="6">
    <location>
        <begin position="552"/>
        <end position="561"/>
    </location>
</feature>
<proteinExistence type="inferred from homology"/>
<evidence type="ECO:0000259" key="7">
    <source>
        <dbReference type="PROSITE" id="PS51307"/>
    </source>
</evidence>
<evidence type="ECO:0000256" key="3">
    <source>
        <dbReference type="ARBA" id="ARBA00022490"/>
    </source>
</evidence>
<feature type="non-terminal residue" evidence="8">
    <location>
        <position position="1453"/>
    </location>
</feature>
<dbReference type="InterPro" id="IPR027685">
    <property type="entry name" value="Shroom_fam"/>
</dbReference>
<name>A0A1B6CNB5_9HEMI</name>
<feature type="coiled-coil region" evidence="5">
    <location>
        <begin position="1349"/>
        <end position="1380"/>
    </location>
</feature>
<sequence length="1453" mass="163633">MVPRDRHQTPVAMRDSLVSVADSPQNNHPIYSLQGPQRSQDQPNHASPPPAPVRDASSLRVIKYGPGHEKFPSWPVEVVPKSVTVGSTRSKSWSEHTNYPKEHPPMVSKPYNKRINPAFTQQLKTVMERCEKIPPETYESTSDRSRTSLYLPRLDRDGKVLGDVDYSVPSPPERDMSLSKPQLTRADLEEYARTYQEPQYKLINNETGQLTKADLEQYSQSYEETGITQTQSSYAQSEGYYSYVSSTDSTTPFLDRLRRDSEAVKNRNGVENGRIGRESSASSGSSSETLKWHCSMSDVSSSASSSCNTHHQQIAHSARVQTPQRHHSESVLYLDGVAQVWNNQVQCNNQLNNQMRRLFPVSTYTVQPSEQSSPRSPPTSTVAERINELERQHHSTSIPHSMRFTYHDPDKINQRVTDHASLKAIQKKALLSFYERHHSTWKSEPQLGPPIPPRPRSTSNSTSRRSSSASDYSGSTWRELLGTKNVKHNESVSKQVPVKHQHSSSCGSLSTADIGPLIIGPSISIDDWVPARPPKNPQLRANYQPPRMSSPDLPPPSPPPVVDDEVFVSDEPLPPPPNEEQIPGWMKGQHNSEDRQNKINYNNEKPTVIFQNQENSRSHELKTNSLKLNINRYSLNRSKYLNTSTSLEITQNSKYHTSLQGNPPDLLKPYLNKKYEGDIDDNYQGVAQEKVPDKYYNEQCDLSKLGEEVRFKENNNSFINFYRQKSVESDLKNRNIVISNEASRDNKLQDYPKPNLKSLIVSKPFGWRSLDSDELHLQRKNTIVEDLQLEVNKPGPQMPAESKHSLNSTPNSSSIKSTVVSKFNVGIHELKPYKEHFTRSDSVRRDLNTDQINEAKMLSQISSERQSNRISTTQKLLIHGKTANNAVQNEKCSSAARKVLSINQLPRLSQSLVKSPSISVHCVDETPSSEFVQPEYRNKESENIENKNLKQHSSIILTQCPSTSIEENNLQPILSTPFQTTGHLKQHSSLHCPPENTEERHPKQIPSTLTSSQLSQSKASYLAYSREPRDRERGLPNFEGSYKRTMSPSGTQIENTEIFEDNQKIKKYLQENNKNQNVNYSKASLTQEGLFFGVKTSTYDNIKIAETIPHSCSLSIVTPSKTSTRTSRTQSDPIKSITKEIVTETHNIVNKETEEQKQSEVPINSICERLKPVVSDITKVSTSISLPEVNEISKSIMTFNTSNEPIQRSEVCLRVNDASSQTETSITSPSPIPEVTSTARQHLIEEMEYDQLSKDLASQLSPNHRLHGILARGPEVKRSTEYVSELFRLDFTQSCKTSALNHIPLCAKDAVQTSVEPALSSNSAHLTTSECETKLMALTQSHQSDSNTIRNLQQKKEDLMLRLTRKLNVLRAEAIAVEEEFRVNEALGTSVGERVSSLARPHEAAKFRLHVKEVGNITSLLLGLSGRLARAETALLGLPEDHGDKKTLEIKRD</sequence>
<feature type="compositionally biased region" description="Polar residues" evidence="6">
    <location>
        <begin position="22"/>
        <end position="45"/>
    </location>
</feature>
<feature type="compositionally biased region" description="Polar residues" evidence="6">
    <location>
        <begin position="980"/>
        <end position="989"/>
    </location>
</feature>
<comment type="similarity">
    <text evidence="2">Belongs to the shroom family.</text>
</comment>
<reference evidence="8" key="1">
    <citation type="submission" date="2015-12" db="EMBL/GenBank/DDBJ databases">
        <title>De novo transcriptome assembly of four potential Pierce s Disease insect vectors from Arizona vineyards.</title>
        <authorList>
            <person name="Tassone E.E."/>
        </authorList>
    </citation>
    <scope>NUCLEOTIDE SEQUENCE</scope>
</reference>
<evidence type="ECO:0000256" key="1">
    <source>
        <dbReference type="ARBA" id="ARBA00004245"/>
    </source>
</evidence>
<feature type="region of interest" description="Disordered" evidence="6">
    <location>
        <begin position="441"/>
        <end position="476"/>
    </location>
</feature>
<dbReference type="PANTHER" id="PTHR15012:SF32">
    <property type="entry name" value="PROTEIN SHROOM"/>
    <property type="match status" value="1"/>
</dbReference>
<dbReference type="EMBL" id="GEDC01022497">
    <property type="protein sequence ID" value="JAS14801.1"/>
    <property type="molecule type" value="Transcribed_RNA"/>
</dbReference>
<dbReference type="GO" id="GO:0007015">
    <property type="term" value="P:actin filament organization"/>
    <property type="evidence" value="ECO:0007669"/>
    <property type="project" value="TreeGrafter"/>
</dbReference>
<feature type="region of interest" description="Disordered" evidence="6">
    <location>
        <begin position="793"/>
        <end position="813"/>
    </location>
</feature>
<feature type="compositionally biased region" description="Low complexity" evidence="6">
    <location>
        <begin position="456"/>
        <end position="476"/>
    </location>
</feature>
<keyword evidence="4" id="KW-0206">Cytoskeleton</keyword>
<evidence type="ECO:0000256" key="6">
    <source>
        <dbReference type="SAM" id="MobiDB-lite"/>
    </source>
</evidence>
<keyword evidence="5" id="KW-0175">Coiled coil</keyword>
<dbReference type="GO" id="GO:0030864">
    <property type="term" value="C:cortical actin cytoskeleton"/>
    <property type="evidence" value="ECO:0007669"/>
    <property type="project" value="TreeGrafter"/>
</dbReference>
<evidence type="ECO:0000313" key="8">
    <source>
        <dbReference type="EMBL" id="JAS14801.1"/>
    </source>
</evidence>
<protein>
    <recommendedName>
        <fullName evidence="7">ASD2 domain-containing protein</fullName>
    </recommendedName>
</protein>
<feature type="compositionally biased region" description="Low complexity" evidence="6">
    <location>
        <begin position="1007"/>
        <end position="1017"/>
    </location>
</feature>
<dbReference type="PROSITE" id="PS51307">
    <property type="entry name" value="ASD2"/>
    <property type="match status" value="1"/>
</dbReference>
<organism evidence="8">
    <name type="scientific">Clastoptera arizonana</name>
    <name type="common">Arizona spittle bug</name>
    <dbReference type="NCBI Taxonomy" id="38151"/>
    <lineage>
        <taxon>Eukaryota</taxon>
        <taxon>Metazoa</taxon>
        <taxon>Ecdysozoa</taxon>
        <taxon>Arthropoda</taxon>
        <taxon>Hexapoda</taxon>
        <taxon>Insecta</taxon>
        <taxon>Pterygota</taxon>
        <taxon>Neoptera</taxon>
        <taxon>Paraneoptera</taxon>
        <taxon>Hemiptera</taxon>
        <taxon>Auchenorrhyncha</taxon>
        <taxon>Cercopoidea</taxon>
        <taxon>Clastopteridae</taxon>
        <taxon>Clastoptera</taxon>
    </lineage>
</organism>
<dbReference type="GO" id="GO:0000902">
    <property type="term" value="P:cell morphogenesis"/>
    <property type="evidence" value="ECO:0007669"/>
    <property type="project" value="TreeGrafter"/>
</dbReference>
<feature type="region of interest" description="Disordered" evidence="6">
    <location>
        <begin position="261"/>
        <end position="288"/>
    </location>
</feature>
<feature type="region of interest" description="Disordered" evidence="6">
    <location>
        <begin position="87"/>
        <end position="112"/>
    </location>
</feature>
<gene>
    <name evidence="8" type="ORF">g.30775</name>
</gene>
<feature type="compositionally biased region" description="Basic and acidic residues" evidence="6">
    <location>
        <begin position="92"/>
        <end position="104"/>
    </location>
</feature>
<evidence type="ECO:0000256" key="4">
    <source>
        <dbReference type="ARBA" id="ARBA00023212"/>
    </source>
</evidence>
<evidence type="ECO:0000256" key="2">
    <source>
        <dbReference type="ARBA" id="ARBA00006469"/>
    </source>
</evidence>
<dbReference type="PANTHER" id="PTHR15012">
    <property type="entry name" value="APICAL PROTEIN/SHROOM-RELATED"/>
    <property type="match status" value="1"/>
</dbReference>
<feature type="region of interest" description="Disordered" evidence="6">
    <location>
        <begin position="525"/>
        <end position="563"/>
    </location>
</feature>
<dbReference type="InterPro" id="IPR014799">
    <property type="entry name" value="ASD2_dom"/>
</dbReference>
<accession>A0A1B6CNB5</accession>